<sequence>MLQRIRQRLADMRTIKILAEAAERHAGAAGEREPGPEHFLLAALDLPDGLAQRAFARLGVDPAGLRGAIAAQHGAALAGIGADPALLADTAPLPPATGPYHAKGSMQEVMRQLADWPRARPTEPLTGAHVLAVIASSRQGTAARALRTLGLDGGPLAEAARAEIAAHHSTLHAG</sequence>
<keyword evidence="6" id="KW-1185">Reference proteome</keyword>
<protein>
    <submittedName>
        <fullName evidence="4">Peptidase</fullName>
    </submittedName>
</protein>
<dbReference type="OrthoDB" id="7059167at2"/>
<dbReference type="InterPro" id="IPR004176">
    <property type="entry name" value="Clp_R_N"/>
</dbReference>
<evidence type="ECO:0000259" key="2">
    <source>
        <dbReference type="Pfam" id="PF02861"/>
    </source>
</evidence>
<dbReference type="Gene3D" id="1.10.1780.10">
    <property type="entry name" value="Clp, N-terminal domain"/>
    <property type="match status" value="1"/>
</dbReference>
<dbReference type="InterPro" id="IPR036628">
    <property type="entry name" value="Clp_N_dom_sf"/>
</dbReference>
<dbReference type="Proteomes" id="UP000430634">
    <property type="component" value="Unassembled WGS sequence"/>
</dbReference>
<reference evidence="4 5" key="3">
    <citation type="submission" date="2019-11" db="EMBL/GenBank/DDBJ databases">
        <title>Type strains purchased from KCTC, JCM and DSMZ.</title>
        <authorList>
            <person name="Lu H."/>
        </authorList>
    </citation>
    <scope>NUCLEOTIDE SEQUENCE [LARGE SCALE GENOMIC DNA]</scope>
    <source>
        <strain evidence="4 5">KCTC 52429</strain>
    </source>
</reference>
<dbReference type="AlphaFoldDB" id="A0A6I3SXM3"/>
<evidence type="ECO:0000313" key="3">
    <source>
        <dbReference type="EMBL" id="GGC14459.1"/>
    </source>
</evidence>
<accession>A0A6I3SXM3</accession>
<dbReference type="Pfam" id="PF02861">
    <property type="entry name" value="Clp_N"/>
    <property type="match status" value="1"/>
</dbReference>
<proteinExistence type="inferred from homology"/>
<comment type="caution">
    <text evidence="4">The sequence shown here is derived from an EMBL/GenBank/DDBJ whole genome shotgun (WGS) entry which is preliminary data.</text>
</comment>
<organism evidence="4 5">
    <name type="scientific">Pseudoduganella buxea</name>
    <dbReference type="NCBI Taxonomy" id="1949069"/>
    <lineage>
        <taxon>Bacteria</taxon>
        <taxon>Pseudomonadati</taxon>
        <taxon>Pseudomonadota</taxon>
        <taxon>Betaproteobacteria</taxon>
        <taxon>Burkholderiales</taxon>
        <taxon>Oxalobacteraceae</taxon>
        <taxon>Telluria group</taxon>
        <taxon>Pseudoduganella</taxon>
    </lineage>
</organism>
<comment type="similarity">
    <text evidence="1">Belongs to the ClpA/ClpB family.</text>
</comment>
<evidence type="ECO:0000313" key="4">
    <source>
        <dbReference type="EMBL" id="MTV54081.1"/>
    </source>
</evidence>
<evidence type="ECO:0000313" key="6">
    <source>
        <dbReference type="Proteomes" id="UP000622638"/>
    </source>
</evidence>
<name>A0A6I3SXM3_9BURK</name>
<gene>
    <name evidence="3" type="ORF">GCM10011572_39870</name>
    <name evidence="4" type="ORF">GM672_15225</name>
</gene>
<reference evidence="6" key="2">
    <citation type="journal article" date="2019" name="Int. J. Syst. Evol. Microbiol.">
        <title>The Global Catalogue of Microorganisms (GCM) 10K type strain sequencing project: providing services to taxonomists for standard genome sequencing and annotation.</title>
        <authorList>
            <consortium name="The Broad Institute Genomics Platform"/>
            <consortium name="The Broad Institute Genome Sequencing Center for Infectious Disease"/>
            <person name="Wu L."/>
            <person name="Ma J."/>
        </authorList>
    </citation>
    <scope>NUCLEOTIDE SEQUENCE [LARGE SCALE GENOMIC DNA]</scope>
    <source>
        <strain evidence="6">CGMCC 1.15931</strain>
    </source>
</reference>
<evidence type="ECO:0000313" key="5">
    <source>
        <dbReference type="Proteomes" id="UP000430634"/>
    </source>
</evidence>
<feature type="domain" description="Clp R" evidence="2">
    <location>
        <begin position="20"/>
        <end position="71"/>
    </location>
</feature>
<dbReference type="EMBL" id="WNKZ01000042">
    <property type="protein sequence ID" value="MTV54081.1"/>
    <property type="molecule type" value="Genomic_DNA"/>
</dbReference>
<reference evidence="3" key="1">
    <citation type="journal article" date="2014" name="Int. J. Syst. Evol. Microbiol.">
        <title>Complete genome of a new Firmicutes species belonging to the dominant human colonic microbiota ('Ruminococcus bicirculans') reveals two chromosomes and a selective capacity to utilize plant glucans.</title>
        <authorList>
            <consortium name="NISC Comparative Sequencing Program"/>
            <person name="Wegmann U."/>
            <person name="Louis P."/>
            <person name="Goesmann A."/>
            <person name="Henrissat B."/>
            <person name="Duncan S.H."/>
            <person name="Flint H.J."/>
        </authorList>
    </citation>
    <scope>NUCLEOTIDE SEQUENCE</scope>
    <source>
        <strain evidence="3">CGMCC 1.15931</strain>
    </source>
</reference>
<evidence type="ECO:0000256" key="1">
    <source>
        <dbReference type="ARBA" id="ARBA00008675"/>
    </source>
</evidence>
<dbReference type="EMBL" id="BMKG01000019">
    <property type="protein sequence ID" value="GGC14459.1"/>
    <property type="molecule type" value="Genomic_DNA"/>
</dbReference>
<dbReference type="Proteomes" id="UP000622638">
    <property type="component" value="Unassembled WGS sequence"/>
</dbReference>
<reference evidence="3" key="4">
    <citation type="submission" date="2024-05" db="EMBL/GenBank/DDBJ databases">
        <authorList>
            <person name="Sun Q."/>
            <person name="Zhou Y."/>
        </authorList>
    </citation>
    <scope>NUCLEOTIDE SEQUENCE</scope>
    <source>
        <strain evidence="3">CGMCC 1.15931</strain>
    </source>
</reference>
<dbReference type="RefSeq" id="WP_155471385.1">
    <property type="nucleotide sequence ID" value="NZ_BMKG01000019.1"/>
</dbReference>
<dbReference type="SUPFAM" id="SSF81923">
    <property type="entry name" value="Double Clp-N motif"/>
    <property type="match status" value="1"/>
</dbReference>